<comment type="caution">
    <text evidence="1">The sequence shown here is derived from an EMBL/GenBank/DDBJ whole genome shotgun (WGS) entry which is preliminary data.</text>
</comment>
<sequence>MPAAEMKLLEERLLRIREKRRRNAECVVDPGLQRLVEEAMRKSKYFVEHRVEYRRPESKYVVAPASERLLEEILRKKKSEEPEENITNITEGTQRLSIVNTDRSRSLGTSC</sequence>
<name>A0A8T2CJN4_ARASU</name>
<gene>
    <name evidence="1" type="ORF">ISN44_As06g014790</name>
</gene>
<dbReference type="Proteomes" id="UP000694251">
    <property type="component" value="Chromosome 6"/>
</dbReference>
<protein>
    <submittedName>
        <fullName evidence="1">Uncharacterized protein</fullName>
    </submittedName>
</protein>
<organism evidence="1 2">
    <name type="scientific">Arabidopsis suecica</name>
    <name type="common">Swedish thale-cress</name>
    <name type="synonym">Cardaminopsis suecica</name>
    <dbReference type="NCBI Taxonomy" id="45249"/>
    <lineage>
        <taxon>Eukaryota</taxon>
        <taxon>Viridiplantae</taxon>
        <taxon>Streptophyta</taxon>
        <taxon>Embryophyta</taxon>
        <taxon>Tracheophyta</taxon>
        <taxon>Spermatophyta</taxon>
        <taxon>Magnoliopsida</taxon>
        <taxon>eudicotyledons</taxon>
        <taxon>Gunneridae</taxon>
        <taxon>Pentapetalae</taxon>
        <taxon>rosids</taxon>
        <taxon>malvids</taxon>
        <taxon>Brassicales</taxon>
        <taxon>Brassicaceae</taxon>
        <taxon>Camelineae</taxon>
        <taxon>Arabidopsis</taxon>
    </lineage>
</organism>
<dbReference type="AlphaFoldDB" id="A0A8T2CJN4"/>
<accession>A0A8T2CJN4</accession>
<proteinExistence type="predicted"/>
<evidence type="ECO:0000313" key="1">
    <source>
        <dbReference type="EMBL" id="KAG7597074.1"/>
    </source>
</evidence>
<evidence type="ECO:0000313" key="2">
    <source>
        <dbReference type="Proteomes" id="UP000694251"/>
    </source>
</evidence>
<keyword evidence="2" id="KW-1185">Reference proteome</keyword>
<dbReference type="EMBL" id="JAEFBJ010000006">
    <property type="protein sequence ID" value="KAG7597074.1"/>
    <property type="molecule type" value="Genomic_DNA"/>
</dbReference>
<reference evidence="1 2" key="1">
    <citation type="submission" date="2020-12" db="EMBL/GenBank/DDBJ databases">
        <title>Concerted genomic and epigenomic changes stabilize Arabidopsis allopolyploids.</title>
        <authorList>
            <person name="Chen Z."/>
        </authorList>
    </citation>
    <scope>NUCLEOTIDE SEQUENCE [LARGE SCALE GENOMIC DNA]</scope>
    <source>
        <strain evidence="1">As9502</strain>
        <tissue evidence="1">Leaf</tissue>
    </source>
</reference>